<keyword evidence="4" id="KW-1185">Reference proteome</keyword>
<dbReference type="InterPro" id="IPR051785">
    <property type="entry name" value="MMCE/EMCE_epimerase"/>
</dbReference>
<dbReference type="Pfam" id="PF13669">
    <property type="entry name" value="Glyoxalase_4"/>
    <property type="match status" value="1"/>
</dbReference>
<dbReference type="GO" id="GO:0046491">
    <property type="term" value="P:L-methylmalonyl-CoA metabolic process"/>
    <property type="evidence" value="ECO:0007669"/>
    <property type="project" value="TreeGrafter"/>
</dbReference>
<evidence type="ECO:0000313" key="4">
    <source>
        <dbReference type="Proteomes" id="UP000063789"/>
    </source>
</evidence>
<dbReference type="GO" id="GO:0004493">
    <property type="term" value="F:methylmalonyl-CoA epimerase activity"/>
    <property type="evidence" value="ECO:0007669"/>
    <property type="project" value="TreeGrafter"/>
</dbReference>
<sequence length="219" mass="23061">MSIDDVHLTLPVADRAEAARLYDLLLGAGTDDRWAAANGSVALADGDQPLTVDLRVADVGAATALLRRRGLNLDEQTEVAALSDFSPLRITGLGGRVAGGRMIDHVVLTVGDADRAIALFGGRLGVNLRLVRDLGKGVSQLFFRTRSAVLEVVAGGGSPTDGIGLMGIAWRSDDIVAEQRRLVDAGLNVSEVRTGRKAGTRVCTVRQPELGTSTLLIQQ</sequence>
<evidence type="ECO:0000313" key="3">
    <source>
        <dbReference type="EMBL" id="ALG86799.1"/>
    </source>
</evidence>
<proteinExistence type="predicted"/>
<dbReference type="PANTHER" id="PTHR43048">
    <property type="entry name" value="METHYLMALONYL-COA EPIMERASE"/>
    <property type="match status" value="1"/>
</dbReference>
<name>A0A0N7FVC8_9ACTN</name>
<feature type="domain" description="VOC" evidence="2">
    <location>
        <begin position="102"/>
        <end position="219"/>
    </location>
</feature>
<evidence type="ECO:0000256" key="1">
    <source>
        <dbReference type="ARBA" id="ARBA00022723"/>
    </source>
</evidence>
<dbReference type="AlphaFoldDB" id="A0A0N7FVC8"/>
<evidence type="ECO:0000259" key="2">
    <source>
        <dbReference type="PROSITE" id="PS51819"/>
    </source>
</evidence>
<dbReference type="GO" id="GO:0046872">
    <property type="term" value="F:metal ion binding"/>
    <property type="evidence" value="ECO:0007669"/>
    <property type="project" value="UniProtKB-KW"/>
</dbReference>
<dbReference type="PROSITE" id="PS51819">
    <property type="entry name" value="VOC"/>
    <property type="match status" value="1"/>
</dbReference>
<dbReference type="PATRIC" id="fig|1136941.3.peg.2273"/>
<dbReference type="STRING" id="1136941.ACH46_11135"/>
<dbReference type="KEGG" id="goq:ACH46_11135"/>
<dbReference type="Gene3D" id="3.10.180.10">
    <property type="entry name" value="2,3-Dihydroxybiphenyl 1,2-Dioxygenase, domain 1"/>
    <property type="match status" value="1"/>
</dbReference>
<organism evidence="3 4">
    <name type="scientific">Gordonia phthalatica</name>
    <dbReference type="NCBI Taxonomy" id="1136941"/>
    <lineage>
        <taxon>Bacteria</taxon>
        <taxon>Bacillati</taxon>
        <taxon>Actinomycetota</taxon>
        <taxon>Actinomycetes</taxon>
        <taxon>Mycobacteriales</taxon>
        <taxon>Gordoniaceae</taxon>
        <taxon>Gordonia</taxon>
    </lineage>
</organism>
<gene>
    <name evidence="3" type="ORF">ACH46_11135</name>
</gene>
<dbReference type="InterPro" id="IPR037523">
    <property type="entry name" value="VOC_core"/>
</dbReference>
<dbReference type="SUPFAM" id="SSF54593">
    <property type="entry name" value="Glyoxalase/Bleomycin resistance protein/Dihydroxybiphenyl dioxygenase"/>
    <property type="match status" value="1"/>
</dbReference>
<protein>
    <recommendedName>
        <fullName evidence="2">VOC domain-containing protein</fullName>
    </recommendedName>
</protein>
<keyword evidence="1" id="KW-0479">Metal-binding</keyword>
<dbReference type="CDD" id="cd06587">
    <property type="entry name" value="VOC"/>
    <property type="match status" value="1"/>
</dbReference>
<dbReference type="Proteomes" id="UP000063789">
    <property type="component" value="Chromosome"/>
</dbReference>
<accession>A0A0N7FVC8</accession>
<reference evidence="4" key="1">
    <citation type="submission" date="2015-06" db="EMBL/GenBank/DDBJ databases">
        <title>Complete genome sequence and metabolic analysis of phthalate degradation pathway in Gordonia sp. QH-11.</title>
        <authorList>
            <person name="Jin D."/>
            <person name="Kong X."/>
            <person name="Bai Z."/>
        </authorList>
    </citation>
    <scope>NUCLEOTIDE SEQUENCE [LARGE SCALE GENOMIC DNA]</scope>
    <source>
        <strain evidence="4">QH-11</strain>
    </source>
</reference>
<dbReference type="PANTHER" id="PTHR43048:SF3">
    <property type="entry name" value="METHYLMALONYL-COA EPIMERASE, MITOCHONDRIAL"/>
    <property type="match status" value="1"/>
</dbReference>
<dbReference type="InterPro" id="IPR029068">
    <property type="entry name" value="Glyas_Bleomycin-R_OHBP_Dase"/>
</dbReference>
<dbReference type="EMBL" id="CP011853">
    <property type="protein sequence ID" value="ALG86799.1"/>
    <property type="molecule type" value="Genomic_DNA"/>
</dbReference>
<reference evidence="3 4" key="2">
    <citation type="journal article" date="2017" name="Int. J. Syst. Evol. Microbiol.">
        <title>Gordonia phthalatica sp. nov., a di-n-butyl phthalate-degrading bacterium isolated from activated sludge.</title>
        <authorList>
            <person name="Jin D."/>
            <person name="Kong X."/>
            <person name="Jia M."/>
            <person name="Yu X."/>
            <person name="Wang X."/>
            <person name="Zhuang X."/>
            <person name="Deng Y."/>
            <person name="Bai Z."/>
        </authorList>
    </citation>
    <scope>NUCLEOTIDE SEQUENCE [LARGE SCALE GENOMIC DNA]</scope>
    <source>
        <strain evidence="3 4">QH-11</strain>
    </source>
</reference>